<proteinExistence type="inferred from homology"/>
<keyword evidence="5 9" id="KW-0493">Microtubule</keyword>
<evidence type="ECO:0000313" key="15">
    <source>
        <dbReference type="Proteomes" id="UP000590412"/>
    </source>
</evidence>
<evidence type="ECO:0000256" key="4">
    <source>
        <dbReference type="ARBA" id="ARBA00022618"/>
    </source>
</evidence>
<comment type="subcellular location">
    <subcellularLocation>
        <location evidence="1">Cytoplasm</location>
        <location evidence="1">Cytoskeleton</location>
    </subcellularLocation>
</comment>
<evidence type="ECO:0000259" key="13">
    <source>
        <dbReference type="PROSITE" id="PS51230"/>
    </source>
</evidence>
<protein>
    <submittedName>
        <fullName evidence="14">EB1-like C-terminal motif family protein</fullName>
    </submittedName>
</protein>
<dbReference type="GO" id="GO:0007010">
    <property type="term" value="P:cytoskeleton organization"/>
    <property type="evidence" value="ECO:0007669"/>
    <property type="project" value="UniProtKB-ARBA"/>
</dbReference>
<dbReference type="GO" id="GO:0051233">
    <property type="term" value="C:spindle midzone"/>
    <property type="evidence" value="ECO:0007669"/>
    <property type="project" value="UniProtKB-ARBA"/>
</dbReference>
<keyword evidence="10" id="KW-0175">Coiled coil</keyword>
<dbReference type="PROSITE" id="PS50021">
    <property type="entry name" value="CH"/>
    <property type="match status" value="1"/>
</dbReference>
<sequence>MVVGESRTELLQWINTILDLNYTKIEQCGTGAAFCQLMDSIVGGVPLNKVKFNANTEYAYRHNWKILQSEFIKHRITKNIDVERLIKCRLQDNLELLQWFKRYWNENADVHNQYDALSKRNGVGTGTVNNSPYNTVSSIPTVNGNSTLRQQQQQQSLAPPGSITRKRQISQSPGLMNTTQSHNGYNSDQNMQFGDKVNTQNESSPQPQPSQDALLSSNYTSSTMSAKVRPRKSVTPTTSSRNSTPIQRPRKTSDRQVKRVSSQGNGNGIMGNVASDESLSNGRYKSLVTLGGGGAAVAMNSSVSDNTSSSFQTTTSATAIPYTSTNEHQHHEVQAHASNRNGSSINEGYNNGYQITNEEVEIILDKNSQLENQLNEYKLNCDTLQVERNFYFNKCRDIEILIQNIEHNETLMSELDVLTLLKKIEDTLYATQEGFSSEVHHVAGDDHMLDSEF</sequence>
<dbReference type="InterPro" id="IPR036133">
    <property type="entry name" value="EB1_C_sf"/>
</dbReference>
<accession>A0A8X7NQW3</accession>
<dbReference type="Pfam" id="PF03271">
    <property type="entry name" value="EB1"/>
    <property type="match status" value="1"/>
</dbReference>
<evidence type="ECO:0000256" key="10">
    <source>
        <dbReference type="SAM" id="Coils"/>
    </source>
</evidence>
<evidence type="ECO:0000256" key="2">
    <source>
        <dbReference type="ARBA" id="ARBA00010729"/>
    </source>
</evidence>
<comment type="similarity">
    <text evidence="2">Belongs to the MAPRE family.</text>
</comment>
<dbReference type="OrthoDB" id="2119228at2759"/>
<keyword evidence="7" id="KW-0206">Cytoskeleton</keyword>
<feature type="compositionally biased region" description="Polar residues" evidence="11">
    <location>
        <begin position="126"/>
        <end position="149"/>
    </location>
</feature>
<comment type="caution">
    <text evidence="14">The sequence shown here is derived from an EMBL/GenBank/DDBJ whole genome shotgun (WGS) entry which is preliminary data.</text>
</comment>
<dbReference type="InterPro" id="IPR036872">
    <property type="entry name" value="CH_dom_sf"/>
</dbReference>
<organism evidence="14 15">
    <name type="scientific">Candida parapsilosis</name>
    <name type="common">Yeast</name>
    <dbReference type="NCBI Taxonomy" id="5480"/>
    <lineage>
        <taxon>Eukaryota</taxon>
        <taxon>Fungi</taxon>
        <taxon>Dikarya</taxon>
        <taxon>Ascomycota</taxon>
        <taxon>Saccharomycotina</taxon>
        <taxon>Pichiomycetes</taxon>
        <taxon>Debaryomycetaceae</taxon>
        <taxon>Candida/Lodderomyces clade</taxon>
        <taxon>Candida</taxon>
    </lineage>
</organism>
<dbReference type="InterPro" id="IPR027328">
    <property type="entry name" value="MAPRE"/>
</dbReference>
<dbReference type="GO" id="GO:0030473">
    <property type="term" value="P:nuclear migration along microtubule"/>
    <property type="evidence" value="ECO:0007669"/>
    <property type="project" value="UniProtKB-ARBA"/>
</dbReference>
<evidence type="ECO:0000256" key="1">
    <source>
        <dbReference type="ARBA" id="ARBA00004245"/>
    </source>
</evidence>
<name>A0A8X7NQW3_CANPA</name>
<dbReference type="Proteomes" id="UP000590412">
    <property type="component" value="Unassembled WGS sequence"/>
</dbReference>
<dbReference type="InterPro" id="IPR001715">
    <property type="entry name" value="CH_dom"/>
</dbReference>
<feature type="compositionally biased region" description="Polar residues" evidence="11">
    <location>
        <begin position="234"/>
        <end position="246"/>
    </location>
</feature>
<dbReference type="EMBL" id="JABWAB010000001">
    <property type="protein sequence ID" value="KAF6059317.1"/>
    <property type="molecule type" value="Genomic_DNA"/>
</dbReference>
<dbReference type="FunFam" id="1.10.418.10:FF:000028">
    <property type="entry name" value="RP/EB family microtubule-associated protein"/>
    <property type="match status" value="1"/>
</dbReference>
<dbReference type="InterPro" id="IPR004953">
    <property type="entry name" value="EB1_C"/>
</dbReference>
<evidence type="ECO:0000256" key="6">
    <source>
        <dbReference type="ARBA" id="ARBA00022776"/>
    </source>
</evidence>
<gene>
    <name evidence="14" type="ORF">FOB60_000899</name>
</gene>
<evidence type="ECO:0000256" key="8">
    <source>
        <dbReference type="ARBA" id="ARBA00023306"/>
    </source>
</evidence>
<feature type="domain" description="EB1 C-terminal" evidence="13">
    <location>
        <begin position="359"/>
        <end position="437"/>
    </location>
</feature>
<dbReference type="GO" id="GO:0035371">
    <property type="term" value="C:microtubule plus-end"/>
    <property type="evidence" value="ECO:0007669"/>
    <property type="project" value="UniProtKB-ARBA"/>
</dbReference>
<evidence type="ECO:0000256" key="11">
    <source>
        <dbReference type="SAM" id="MobiDB-lite"/>
    </source>
</evidence>
<feature type="region of interest" description="Disordered" evidence="11">
    <location>
        <begin position="123"/>
        <end position="277"/>
    </location>
</feature>
<dbReference type="Gene3D" id="1.20.5.1430">
    <property type="match status" value="1"/>
</dbReference>
<reference evidence="14" key="1">
    <citation type="submission" date="2020-03" db="EMBL/GenBank/DDBJ databases">
        <title>FDA dAtabase for Regulatory Grade micrObial Sequences (FDA-ARGOS): Supporting development and validation of Infectious Disease Dx tests.</title>
        <authorList>
            <person name="Campos J."/>
            <person name="Goldberg B."/>
            <person name="Tallon L."/>
            <person name="Sadzewicz L."/>
            <person name="Vavikolanu K."/>
            <person name="Mehta A."/>
            <person name="Aluvathingal J."/>
            <person name="Nadendla S."/>
            <person name="Nandy P."/>
            <person name="Geyer C."/>
            <person name="Yan Y."/>
            <person name="Sichtig H."/>
        </authorList>
    </citation>
    <scope>NUCLEOTIDE SEQUENCE [LARGE SCALE GENOMIC DNA]</scope>
    <source>
        <strain evidence="14">FDAARGOS_652</strain>
    </source>
</reference>
<evidence type="ECO:0000256" key="9">
    <source>
        <dbReference type="PROSITE-ProRule" id="PRU00576"/>
    </source>
</evidence>
<dbReference type="GO" id="GO:0035372">
    <property type="term" value="P:protein localization to microtubule"/>
    <property type="evidence" value="ECO:0007669"/>
    <property type="project" value="UniProtKB-ARBA"/>
</dbReference>
<feature type="domain" description="Calponin-homology (CH)" evidence="12">
    <location>
        <begin position="4"/>
        <end position="105"/>
    </location>
</feature>
<feature type="region of interest" description="Disordered" evidence="11">
    <location>
        <begin position="326"/>
        <end position="345"/>
    </location>
</feature>
<evidence type="ECO:0000256" key="3">
    <source>
        <dbReference type="ARBA" id="ARBA00022490"/>
    </source>
</evidence>
<dbReference type="PROSITE" id="PS51230">
    <property type="entry name" value="EB1_C"/>
    <property type="match status" value="1"/>
</dbReference>
<dbReference type="GO" id="GO:0072686">
    <property type="term" value="C:mitotic spindle"/>
    <property type="evidence" value="ECO:0007669"/>
    <property type="project" value="UniProtKB-ARBA"/>
</dbReference>
<dbReference type="SUPFAM" id="SSF140612">
    <property type="entry name" value="EB1 dimerisation domain-like"/>
    <property type="match status" value="1"/>
</dbReference>
<dbReference type="PANTHER" id="PTHR10623">
    <property type="entry name" value="MICROTUBULE-ASSOCIATED PROTEIN RP/EB FAMILY MEMBER"/>
    <property type="match status" value="1"/>
</dbReference>
<evidence type="ECO:0000313" key="14">
    <source>
        <dbReference type="EMBL" id="KAF6059317.1"/>
    </source>
</evidence>
<evidence type="ECO:0000259" key="12">
    <source>
        <dbReference type="PROSITE" id="PS50021"/>
    </source>
</evidence>
<dbReference type="SUPFAM" id="SSF47576">
    <property type="entry name" value="Calponin-homology domain, CH-domain"/>
    <property type="match status" value="1"/>
</dbReference>
<feature type="compositionally biased region" description="Polar residues" evidence="11">
    <location>
        <begin position="336"/>
        <end position="345"/>
    </location>
</feature>
<evidence type="ECO:0000256" key="5">
    <source>
        <dbReference type="ARBA" id="ARBA00022701"/>
    </source>
</evidence>
<feature type="compositionally biased region" description="Polar residues" evidence="11">
    <location>
        <begin position="169"/>
        <end position="202"/>
    </location>
</feature>
<dbReference type="GO" id="GO:0051010">
    <property type="term" value="F:microtubule plus-end binding"/>
    <property type="evidence" value="ECO:0007669"/>
    <property type="project" value="UniProtKB-ARBA"/>
</dbReference>
<dbReference type="AlphaFoldDB" id="A0A8X7NQW3"/>
<feature type="coiled-coil region" evidence="10">
    <location>
        <begin position="353"/>
        <end position="387"/>
    </location>
</feature>
<evidence type="ECO:0000256" key="7">
    <source>
        <dbReference type="ARBA" id="ARBA00023212"/>
    </source>
</evidence>
<dbReference type="Gene3D" id="1.10.418.10">
    <property type="entry name" value="Calponin-like domain"/>
    <property type="match status" value="1"/>
</dbReference>
<keyword evidence="4" id="KW-0132">Cell division</keyword>
<dbReference type="GO" id="GO:0051301">
    <property type="term" value="P:cell division"/>
    <property type="evidence" value="ECO:0007669"/>
    <property type="project" value="UniProtKB-KW"/>
</dbReference>
<keyword evidence="6" id="KW-0498">Mitosis</keyword>
<keyword evidence="3" id="KW-0963">Cytoplasm</keyword>
<feature type="compositionally biased region" description="Polar residues" evidence="11">
    <location>
        <begin position="213"/>
        <end position="225"/>
    </location>
</feature>
<keyword evidence="8" id="KW-0131">Cell cycle</keyword>